<sequence length="775" mass="86427">MTTKKKQFSVFFISLFGILLPIIALLMDRHWQVLTYNQLDSWRYFIHIALIACVPFANLLVMALEMKKPELIISPNQLRNLSMLLGISLGSCLLYSITFLPIMPFGVIAILFYGIGFLVLAPLFGLWTTLLCVKSLRQHQGIKSGWTLPGLRLGLVLVLLVYAGLYAPTWWTQYHVKQAVSLSSSDAQRARSIALLRHMGADKLLNPVSMMDGLAIDPLGWVSHSAPHLSYQERAALYFRVTGKAFDANTMRPRGFGNWDQHAGSSTIGGRIKGLKLNTTKMSGKVNADAGEAYLEWSFIFENKTNRNQEARAEIHLPPGAVVSRVTLWVNGEPREAAFAGSEKVRQAYQKVVQRNRDPLLVSHIAPDQILMQCFPVPPQREMKVRIGISVPLVVTEASQAHLRLPYMQARNFFLSQRKLELNLSTDRAMASIPETWQVSKNTKTGLNATFPATSIAQIQVLKIPRNPLITQAWAEDERTQGNTRFVLHKLQQQAVTIPQHLAIVVDGSGGMASYLPSLRQALKTLPSTIHLRGFFAGDQLQIAENLSSADGLDDWLADLDIIGGRDNVAALEAALKWAKQYPTGAVLWLHGPIPHLLNAPQSLVTALKANTQVNLYEYQMGIGDNKLLSAVKHATNLRKIAQWGDVRQDLSNFIQTWSHKTALSWTWQQQEQAPAAAKHRIQGSFHLARLWAYQRILEQPKGSAALTLASTYQLVTPISGAVVLENAQQYEDAKLKPVDATKVPSVPEPELVILLGVVLLLWLLMLWRRRHLSA</sequence>
<keyword evidence="1" id="KW-1133">Transmembrane helix</keyword>
<feature type="transmembrane region" description="Helical" evidence="1">
    <location>
        <begin position="108"/>
        <end position="133"/>
    </location>
</feature>
<reference evidence="3 4" key="1">
    <citation type="submission" date="2016-10" db="EMBL/GenBank/DDBJ databases">
        <authorList>
            <person name="de Groot N.N."/>
        </authorList>
    </citation>
    <scope>NUCLEOTIDE SEQUENCE [LARGE SCALE GENOMIC DNA]</scope>
    <source>
        <strain evidence="3">MBHS1</strain>
    </source>
</reference>
<feature type="transmembrane region" description="Helical" evidence="1">
    <location>
        <begin position="153"/>
        <end position="171"/>
    </location>
</feature>
<feature type="transmembrane region" description="Helical" evidence="1">
    <location>
        <begin position="752"/>
        <end position="768"/>
    </location>
</feature>
<evidence type="ECO:0000259" key="2">
    <source>
        <dbReference type="PROSITE" id="PS51468"/>
    </source>
</evidence>
<name>A0A1H6FEF1_9GAMM</name>
<dbReference type="PROSITE" id="PS51468">
    <property type="entry name" value="VIT"/>
    <property type="match status" value="1"/>
</dbReference>
<dbReference type="Proteomes" id="UP000236724">
    <property type="component" value="Unassembled WGS sequence"/>
</dbReference>
<dbReference type="EMBL" id="FMSV02000549">
    <property type="protein sequence ID" value="SEH08458.1"/>
    <property type="molecule type" value="Genomic_DNA"/>
</dbReference>
<dbReference type="AlphaFoldDB" id="A0A1H6FEF1"/>
<evidence type="ECO:0000313" key="3">
    <source>
        <dbReference type="EMBL" id="SEH08458.1"/>
    </source>
</evidence>
<organism evidence="3 4">
    <name type="scientific">Candidatus Venteria ishoeyi</name>
    <dbReference type="NCBI Taxonomy" id="1899563"/>
    <lineage>
        <taxon>Bacteria</taxon>
        <taxon>Pseudomonadati</taxon>
        <taxon>Pseudomonadota</taxon>
        <taxon>Gammaproteobacteria</taxon>
        <taxon>Thiotrichales</taxon>
        <taxon>Thiotrichaceae</taxon>
        <taxon>Venteria</taxon>
    </lineage>
</organism>
<dbReference type="RefSeq" id="WP_177428636.1">
    <property type="nucleotide sequence ID" value="NZ_FMSV02000549.1"/>
</dbReference>
<feature type="transmembrane region" description="Helical" evidence="1">
    <location>
        <begin position="42"/>
        <end position="61"/>
    </location>
</feature>
<feature type="transmembrane region" description="Helical" evidence="1">
    <location>
        <begin position="7"/>
        <end position="27"/>
    </location>
</feature>
<dbReference type="InterPro" id="IPR013694">
    <property type="entry name" value="VIT"/>
</dbReference>
<proteinExistence type="predicted"/>
<dbReference type="SUPFAM" id="SSF53300">
    <property type="entry name" value="vWA-like"/>
    <property type="match status" value="1"/>
</dbReference>
<keyword evidence="4" id="KW-1185">Reference proteome</keyword>
<keyword evidence="1" id="KW-0812">Transmembrane</keyword>
<gene>
    <name evidence="3" type="ORF">MBHS_04350</name>
</gene>
<keyword evidence="1" id="KW-0472">Membrane</keyword>
<accession>A0A1H6FEF1</accession>
<protein>
    <recommendedName>
        <fullName evidence="2">VIT domain-containing protein</fullName>
    </recommendedName>
</protein>
<evidence type="ECO:0000256" key="1">
    <source>
        <dbReference type="SAM" id="Phobius"/>
    </source>
</evidence>
<dbReference type="Pfam" id="PF08487">
    <property type="entry name" value="VIT"/>
    <property type="match status" value="1"/>
</dbReference>
<evidence type="ECO:0000313" key="4">
    <source>
        <dbReference type="Proteomes" id="UP000236724"/>
    </source>
</evidence>
<feature type="transmembrane region" description="Helical" evidence="1">
    <location>
        <begin position="81"/>
        <end position="102"/>
    </location>
</feature>
<feature type="domain" description="VIT" evidence="2">
    <location>
        <begin position="261"/>
        <end position="391"/>
    </location>
</feature>
<dbReference type="InterPro" id="IPR036465">
    <property type="entry name" value="vWFA_dom_sf"/>
</dbReference>